<reference evidence="4" key="1">
    <citation type="submission" date="2020-05" db="EMBL/GenBank/DDBJ databases">
        <authorList>
            <person name="Chiriac C."/>
            <person name="Salcher M."/>
            <person name="Ghai R."/>
            <person name="Kavagutti S V."/>
        </authorList>
    </citation>
    <scope>NUCLEOTIDE SEQUENCE</scope>
</reference>
<dbReference type="Gene3D" id="6.10.30.10">
    <property type="match status" value="1"/>
</dbReference>
<dbReference type="AlphaFoldDB" id="A0A6J7MTJ8"/>
<dbReference type="PANTHER" id="PTHR34075">
    <property type="entry name" value="BLR3430 PROTEIN"/>
    <property type="match status" value="1"/>
</dbReference>
<evidence type="ECO:0000313" key="2">
    <source>
        <dbReference type="EMBL" id="CAB4745915.1"/>
    </source>
</evidence>
<evidence type="ECO:0000313" key="3">
    <source>
        <dbReference type="EMBL" id="CAB4903420.1"/>
    </source>
</evidence>
<feature type="domain" description="ChsH2 C-terminal OB-fold" evidence="1">
    <location>
        <begin position="223"/>
        <end position="287"/>
    </location>
</feature>
<dbReference type="Pfam" id="PF01796">
    <property type="entry name" value="OB_ChsH2_C"/>
    <property type="match status" value="1"/>
</dbReference>
<protein>
    <submittedName>
        <fullName evidence="4">Unannotated protein</fullName>
    </submittedName>
</protein>
<dbReference type="PANTHER" id="PTHR34075:SF5">
    <property type="entry name" value="BLR3430 PROTEIN"/>
    <property type="match status" value="1"/>
</dbReference>
<accession>A0A6J7MTJ8</accession>
<evidence type="ECO:0000313" key="4">
    <source>
        <dbReference type="EMBL" id="CAB4984146.1"/>
    </source>
</evidence>
<proteinExistence type="predicted"/>
<dbReference type="InterPro" id="IPR012340">
    <property type="entry name" value="NA-bd_OB-fold"/>
</dbReference>
<dbReference type="InterPro" id="IPR002878">
    <property type="entry name" value="ChsH2_C"/>
</dbReference>
<dbReference type="EMBL" id="CAEZYR010000050">
    <property type="protein sequence ID" value="CAB4745915.1"/>
    <property type="molecule type" value="Genomic_DNA"/>
</dbReference>
<sequence length="330" mass="36233">MTDLSDLIHTIEYPYTRSTGPYLGPFLTGLRDGKLLANTVGGRTYCPPIEYNPESGEDAPATFTEVGPGAMVLGCTWVTDPSSKHPFSHPFAFAMLLADGADVPFVHAVDAGSPDAISAGTRVVAQYRDDRRGAITDVYFVPEAAAVDQSIEPGDEPVLITEHLISLVVREPLFPHRRRYAEGLLSGRLLGQRSPVSGKVVVPGRGYDNLNRVPLTEADELFVSDRGTVSSYTVLTPVQYYGQKETEPYIRCSILLDGTDSPIIGVDVRDIALESFRVGMRLQAVWRAPAERKVDGLDNRFGGSWEDVIERWEPTGEADIDPDSLKDYTW</sequence>
<evidence type="ECO:0000259" key="1">
    <source>
        <dbReference type="Pfam" id="PF01796"/>
    </source>
</evidence>
<dbReference type="SUPFAM" id="SSF50249">
    <property type="entry name" value="Nucleic acid-binding proteins"/>
    <property type="match status" value="2"/>
</dbReference>
<organism evidence="4">
    <name type="scientific">freshwater metagenome</name>
    <dbReference type="NCBI Taxonomy" id="449393"/>
    <lineage>
        <taxon>unclassified sequences</taxon>
        <taxon>metagenomes</taxon>
        <taxon>ecological metagenomes</taxon>
    </lineage>
</organism>
<name>A0A6J7MTJ8_9ZZZZ</name>
<dbReference type="EMBL" id="CAFBOS010000022">
    <property type="protein sequence ID" value="CAB4984146.1"/>
    <property type="molecule type" value="Genomic_DNA"/>
</dbReference>
<gene>
    <name evidence="2" type="ORF">UFOPK2754_01506</name>
    <name evidence="3" type="ORF">UFOPK3543_00996</name>
    <name evidence="4" type="ORF">UFOPK3967_00555</name>
</gene>
<dbReference type="EMBL" id="CAFBMH010000026">
    <property type="protein sequence ID" value="CAB4903420.1"/>
    <property type="molecule type" value="Genomic_DNA"/>
</dbReference>
<dbReference type="InterPro" id="IPR052513">
    <property type="entry name" value="Thioester_dehydratase-like"/>
</dbReference>